<protein>
    <submittedName>
        <fullName evidence="1">Uncharacterized protein</fullName>
    </submittedName>
</protein>
<accession>A0ABY7E0C4</accession>
<gene>
    <name evidence="1" type="ORF">MAR_008850</name>
</gene>
<dbReference type="EMBL" id="CP111015">
    <property type="protein sequence ID" value="WAR02292.1"/>
    <property type="molecule type" value="Genomic_DNA"/>
</dbReference>
<name>A0ABY7E0C4_MYAAR</name>
<evidence type="ECO:0000313" key="2">
    <source>
        <dbReference type="Proteomes" id="UP001164746"/>
    </source>
</evidence>
<reference evidence="1" key="1">
    <citation type="submission" date="2022-11" db="EMBL/GenBank/DDBJ databases">
        <title>Centuries of genome instability and evolution in soft-shell clam transmissible cancer (bioRxiv).</title>
        <authorList>
            <person name="Hart S.F.M."/>
            <person name="Yonemitsu M.A."/>
            <person name="Giersch R.M."/>
            <person name="Beal B.F."/>
            <person name="Arriagada G."/>
            <person name="Davis B.W."/>
            <person name="Ostrander E.A."/>
            <person name="Goff S.P."/>
            <person name="Metzger M.J."/>
        </authorList>
    </citation>
    <scope>NUCLEOTIDE SEQUENCE</scope>
    <source>
        <strain evidence="1">MELC-2E11</strain>
        <tissue evidence="1">Siphon/mantle</tissue>
    </source>
</reference>
<evidence type="ECO:0000313" key="1">
    <source>
        <dbReference type="EMBL" id="WAR02292.1"/>
    </source>
</evidence>
<keyword evidence="2" id="KW-1185">Reference proteome</keyword>
<sequence>MMMLTRLSQELRARLRPNVCTCLVIVALVAWTSAQTSLDSTQGTHELDIELFRNLWDAYILPKLEMDLYKKLDSRHSDSDMLESYGYLAGHPTDQKNANRQKRKNFMGMDNMDRMFASLNSKPRFMSVDNSFGNLQNLLRNAGRKRR</sequence>
<proteinExistence type="predicted"/>
<organism evidence="1 2">
    <name type="scientific">Mya arenaria</name>
    <name type="common">Soft-shell clam</name>
    <dbReference type="NCBI Taxonomy" id="6604"/>
    <lineage>
        <taxon>Eukaryota</taxon>
        <taxon>Metazoa</taxon>
        <taxon>Spiralia</taxon>
        <taxon>Lophotrochozoa</taxon>
        <taxon>Mollusca</taxon>
        <taxon>Bivalvia</taxon>
        <taxon>Autobranchia</taxon>
        <taxon>Heteroconchia</taxon>
        <taxon>Euheterodonta</taxon>
        <taxon>Imparidentia</taxon>
        <taxon>Neoheterodontei</taxon>
        <taxon>Myida</taxon>
        <taxon>Myoidea</taxon>
        <taxon>Myidae</taxon>
        <taxon>Mya</taxon>
    </lineage>
</organism>
<dbReference type="Proteomes" id="UP001164746">
    <property type="component" value="Chromosome 4"/>
</dbReference>